<keyword evidence="1" id="KW-0472">Membrane</keyword>
<sequence length="181" mass="19804">MRSFSKSTKNNMMTCTLVLIVVGLLVWYMLKPSSCPQQKIVVPIGNGKSVSLTKEQYQKLLTESYRGREGFYVSSQDYIPNVRTENEYTPMLSLYKPKEPTRVVPEPPAAPAAPAVPAPVPVPMVPGMTGATGPAEGYGLVFLDNYDAPQPDAAAEKYRLELTGQSPFFLNNGKIMNGEAI</sequence>
<evidence type="ECO:0000313" key="2">
    <source>
        <dbReference type="EMBL" id="QHT88023.1"/>
    </source>
</evidence>
<evidence type="ECO:0000256" key="1">
    <source>
        <dbReference type="SAM" id="Phobius"/>
    </source>
</evidence>
<keyword evidence="1" id="KW-0812">Transmembrane</keyword>
<feature type="transmembrane region" description="Helical" evidence="1">
    <location>
        <begin position="12"/>
        <end position="30"/>
    </location>
</feature>
<keyword evidence="1" id="KW-1133">Transmembrane helix</keyword>
<name>A0A6C0I798_9ZZZZ</name>
<accession>A0A6C0I798</accession>
<proteinExistence type="predicted"/>
<protein>
    <submittedName>
        <fullName evidence="2">Uncharacterized protein</fullName>
    </submittedName>
</protein>
<reference evidence="2" key="1">
    <citation type="journal article" date="2020" name="Nature">
        <title>Giant virus diversity and host interactions through global metagenomics.</title>
        <authorList>
            <person name="Schulz F."/>
            <person name="Roux S."/>
            <person name="Paez-Espino D."/>
            <person name="Jungbluth S."/>
            <person name="Walsh D.A."/>
            <person name="Denef V.J."/>
            <person name="McMahon K.D."/>
            <person name="Konstantinidis K.T."/>
            <person name="Eloe-Fadrosh E.A."/>
            <person name="Kyrpides N.C."/>
            <person name="Woyke T."/>
        </authorList>
    </citation>
    <scope>NUCLEOTIDE SEQUENCE</scope>
    <source>
        <strain evidence="2">GVMAG-M-3300023184-24</strain>
    </source>
</reference>
<dbReference type="AlphaFoldDB" id="A0A6C0I798"/>
<dbReference type="EMBL" id="MN740108">
    <property type="protein sequence ID" value="QHT88023.1"/>
    <property type="molecule type" value="Genomic_DNA"/>
</dbReference>
<organism evidence="2">
    <name type="scientific">viral metagenome</name>
    <dbReference type="NCBI Taxonomy" id="1070528"/>
    <lineage>
        <taxon>unclassified sequences</taxon>
        <taxon>metagenomes</taxon>
        <taxon>organismal metagenomes</taxon>
    </lineage>
</organism>